<comment type="caution">
    <text evidence="1">The sequence shown here is derived from an EMBL/GenBank/DDBJ whole genome shotgun (WGS) entry which is preliminary data.</text>
</comment>
<dbReference type="Proteomes" id="UP000403266">
    <property type="component" value="Unassembled WGS sequence"/>
</dbReference>
<dbReference type="AlphaFoldDB" id="A0A5N7MT11"/>
<evidence type="ECO:0000313" key="1">
    <source>
        <dbReference type="EMBL" id="MPR30135.1"/>
    </source>
</evidence>
<protein>
    <submittedName>
        <fullName evidence="1">Uncharacterized protein</fullName>
    </submittedName>
</protein>
<evidence type="ECO:0000313" key="2">
    <source>
        <dbReference type="Proteomes" id="UP000403266"/>
    </source>
</evidence>
<proteinExistence type="predicted"/>
<dbReference type="RefSeq" id="WP_152716994.1">
    <property type="nucleotide sequence ID" value="NZ_VOSJ01000341.1"/>
</dbReference>
<gene>
    <name evidence="1" type="ORF">FS320_35085</name>
</gene>
<organism evidence="1 2">
    <name type="scientific">Microvirga tunisiensis</name>
    <dbReference type="NCBI Taxonomy" id="2108360"/>
    <lineage>
        <taxon>Bacteria</taxon>
        <taxon>Pseudomonadati</taxon>
        <taxon>Pseudomonadota</taxon>
        <taxon>Alphaproteobacteria</taxon>
        <taxon>Hyphomicrobiales</taxon>
        <taxon>Methylobacteriaceae</taxon>
        <taxon>Microvirga</taxon>
    </lineage>
</organism>
<reference evidence="1 2" key="1">
    <citation type="journal article" date="2019" name="Syst. Appl. Microbiol.">
        <title>Microvirga tunisiensis sp. nov., a root nodule symbiotic bacterium isolated from Lupinus micranthus and L. luteus grown in Northern Tunisia.</title>
        <authorList>
            <person name="Msaddak A."/>
            <person name="Rejili M."/>
            <person name="Duran D."/>
            <person name="Mars M."/>
            <person name="Palacios J.M."/>
            <person name="Ruiz-Argueso T."/>
            <person name="Rey L."/>
            <person name="Imperial J."/>
        </authorList>
    </citation>
    <scope>NUCLEOTIDE SEQUENCE [LARGE SCALE GENOMIC DNA]</scope>
    <source>
        <strain evidence="1 2">Lmie10</strain>
    </source>
</reference>
<dbReference type="EMBL" id="VOSK01000315">
    <property type="protein sequence ID" value="MPR30135.1"/>
    <property type="molecule type" value="Genomic_DNA"/>
</dbReference>
<keyword evidence="2" id="KW-1185">Reference proteome</keyword>
<name>A0A5N7MT11_9HYPH</name>
<sequence>MDLYTVFQPSVQIQHLGGGKTGHRVIALVRQPCDDIFDTYYHFALFEDPEDANAMLHRIKANRTQVNLAEAWVLSSADQRVYTTYKARVAIETVPRPSYRLRSARMAA</sequence>
<accession>A0A5N7MT11</accession>